<feature type="domain" description="Pyruvate/ketoisovalerate oxidoreductase catalytic" evidence="2">
    <location>
        <begin position="20"/>
        <end position="209"/>
    </location>
</feature>
<dbReference type="InterPro" id="IPR009014">
    <property type="entry name" value="Transketo_C/PFOR_II"/>
</dbReference>
<dbReference type="OrthoDB" id="9794954at2"/>
<keyword evidence="6" id="KW-1185">Reference proteome</keyword>
<dbReference type="SUPFAM" id="SSF52922">
    <property type="entry name" value="TK C-terminal domain-like"/>
    <property type="match status" value="1"/>
</dbReference>
<dbReference type="Pfam" id="PF01558">
    <property type="entry name" value="POR"/>
    <property type="match status" value="1"/>
</dbReference>
<dbReference type="AlphaFoldDB" id="I6ZT36"/>
<dbReference type="Gene3D" id="3.40.920.10">
    <property type="entry name" value="Pyruvate-ferredoxin oxidoreductase, PFOR, domain III"/>
    <property type="match status" value="1"/>
</dbReference>
<dbReference type="Pfam" id="PF01855">
    <property type="entry name" value="POR_N"/>
    <property type="match status" value="1"/>
</dbReference>
<reference evidence="5 6" key="1">
    <citation type="journal article" date="2013" name="PLoS ONE">
        <title>Genomic analysis of Melioribacter roseus, facultatively anaerobic organotrophic bacterium representing a novel deep lineage within Bacteriodetes/Chlorobi group.</title>
        <authorList>
            <person name="Kadnikov V.V."/>
            <person name="Mardanov A.V."/>
            <person name="Podosokorskaya O.A."/>
            <person name="Gavrilov S.N."/>
            <person name="Kublanov I.V."/>
            <person name="Beletsky A.V."/>
            <person name="Bonch-Osmolovskaya E.A."/>
            <person name="Ravin N.V."/>
        </authorList>
    </citation>
    <scope>NUCLEOTIDE SEQUENCE [LARGE SCALE GENOMIC DNA]</scope>
    <source>
        <strain evidence="6">JCM 17771 / P3M-2</strain>
    </source>
</reference>
<dbReference type="InterPro" id="IPR022367">
    <property type="entry name" value="2-oxoacid/accept_OxRdtase_asu"/>
</dbReference>
<dbReference type="STRING" id="1191523.MROS_1977"/>
<dbReference type="HOGENOM" id="CLU_017038_1_0_10"/>
<dbReference type="GO" id="GO:0016903">
    <property type="term" value="F:oxidoreductase activity, acting on the aldehyde or oxo group of donors"/>
    <property type="evidence" value="ECO:0007669"/>
    <property type="project" value="InterPro"/>
</dbReference>
<evidence type="ECO:0000313" key="6">
    <source>
        <dbReference type="Proteomes" id="UP000009011"/>
    </source>
</evidence>
<organism evidence="5 6">
    <name type="scientific">Melioribacter roseus (strain DSM 23840 / JCM 17771 / VKM B-2668 / P3M-2)</name>
    <dbReference type="NCBI Taxonomy" id="1191523"/>
    <lineage>
        <taxon>Bacteria</taxon>
        <taxon>Pseudomonadati</taxon>
        <taxon>Ignavibacteriota</taxon>
        <taxon>Ignavibacteria</taxon>
        <taxon>Ignavibacteriales</taxon>
        <taxon>Melioribacteraceae</taxon>
        <taxon>Melioribacter</taxon>
    </lineage>
</organism>
<dbReference type="InterPro" id="IPR002869">
    <property type="entry name" value="Pyrv_flavodox_OxRed_cen"/>
</dbReference>
<dbReference type="FunFam" id="3.40.50.970:FF:000022">
    <property type="entry name" value="2-oxoglutarate ferredoxin oxidoreductase alpha subunit"/>
    <property type="match status" value="1"/>
</dbReference>
<dbReference type="PATRIC" id="fig|1191523.3.peg.2092"/>
<dbReference type="Proteomes" id="UP000009011">
    <property type="component" value="Chromosome"/>
</dbReference>
<dbReference type="EMBL" id="CP003557">
    <property type="protein sequence ID" value="AFN75209.1"/>
    <property type="molecule type" value="Genomic_DNA"/>
</dbReference>
<protein>
    <submittedName>
        <fullName evidence="5">2-oxoglutarate ferredoxin oxidoreductase, alpha subunit</fullName>
    </submittedName>
</protein>
<dbReference type="eggNOG" id="COG0674">
    <property type="taxonomic scope" value="Bacteria"/>
</dbReference>
<dbReference type="InterPro" id="IPR019752">
    <property type="entry name" value="Pyrv/ketoisovalerate_OxRed_cat"/>
</dbReference>
<proteinExistence type="predicted"/>
<dbReference type="eggNOG" id="COG1014">
    <property type="taxonomic scope" value="Bacteria"/>
</dbReference>
<dbReference type="InterPro" id="IPR002880">
    <property type="entry name" value="Pyrv_Fd/Flavodoxin_OxRdtase_N"/>
</dbReference>
<dbReference type="PANTHER" id="PTHR32154">
    <property type="entry name" value="PYRUVATE-FLAVODOXIN OXIDOREDUCTASE-RELATED"/>
    <property type="match status" value="1"/>
</dbReference>
<dbReference type="Gene3D" id="3.40.50.970">
    <property type="match status" value="1"/>
</dbReference>
<dbReference type="PANTHER" id="PTHR32154:SF20">
    <property type="entry name" value="2-OXOGLUTARATE OXIDOREDUCTASE SUBUNIT KORA"/>
    <property type="match status" value="1"/>
</dbReference>
<dbReference type="CDD" id="cd07034">
    <property type="entry name" value="TPP_PYR_PFOR_IOR-alpha_like"/>
    <property type="match status" value="1"/>
</dbReference>
<dbReference type="Pfam" id="PF17147">
    <property type="entry name" value="PFOR_II"/>
    <property type="match status" value="1"/>
</dbReference>
<dbReference type="InterPro" id="IPR050722">
    <property type="entry name" value="Pyruvate:ferred/Flavod_OxRd"/>
</dbReference>
<name>I6ZT36_MELRP</name>
<evidence type="ECO:0000256" key="1">
    <source>
        <dbReference type="ARBA" id="ARBA00023002"/>
    </source>
</evidence>
<evidence type="ECO:0000313" key="5">
    <source>
        <dbReference type="EMBL" id="AFN75209.1"/>
    </source>
</evidence>
<keyword evidence="1" id="KW-0560">Oxidoreductase</keyword>
<feature type="domain" description="Pyruvate flavodoxin/ferredoxin oxidoreductase pyrimidine binding" evidence="3">
    <location>
        <begin position="258"/>
        <end position="466"/>
    </location>
</feature>
<evidence type="ECO:0000259" key="2">
    <source>
        <dbReference type="Pfam" id="PF01558"/>
    </source>
</evidence>
<gene>
    <name evidence="5" type="ordered locus">MROS_1977</name>
</gene>
<sequence>MAKASKIVEDVTVRFAGDSGDGMQLTGTQFTETTAIVGNDLSTLPDFPAEIRAPAGSLSGVSGFQLHFSSSEIQTPGDSPDVLVAMNPAALKVNLPDLKPGGTIIVNTDSFDDKNLRLAKYNSNPLEDGSLSNYNVIPIPLTQMTMETLKDMELSVKDKEKCKNFFALGLMYWMYNRPIDVTLKWLETKFKNKPEIMEANKKALMAGYNFGETTEIFTTRFEVKAAELPKGKYRNISGNEATALGFVTASLKSGLKLFLGSYPITPASEILHELSKYKEFDVVTFQAEDEIAGISSAIGASFAGALAITTTSGPGFSLKSEALGLALITELPLIVVDVQRGGPSTGLPTKTEQADLLQAFFGRHGEAPLAIIAAKSPADCFYMAIEASRIATKYMTPVVLLTDGYLAMGSEPLRIPDFEELPDISVKFRTDPEGFYPYLRDEKLSRPWAIPGTPGLEHRIGGLEKQNIYGSISYDPDNHEEMVKIRKQKIDNIANDIPELKVDGSDTDELLILSWGSTYGAIKEALRNARKQGYKVAHAHLTYLNPFPRNIKDVLDKYEKVLIPELNTGQLALLIKGRFLKDVIQLNKVKGRPFKVAEIENKIYEVLGGTNGN</sequence>
<evidence type="ECO:0000259" key="3">
    <source>
        <dbReference type="Pfam" id="PF01855"/>
    </source>
</evidence>
<accession>I6ZT36</accession>
<evidence type="ECO:0000259" key="4">
    <source>
        <dbReference type="Pfam" id="PF17147"/>
    </source>
</evidence>
<dbReference type="KEGG" id="mro:MROS_1977"/>
<dbReference type="InterPro" id="IPR033412">
    <property type="entry name" value="PFOR_II"/>
</dbReference>
<dbReference type="NCBIfam" id="TIGR03710">
    <property type="entry name" value="OAFO_sf"/>
    <property type="match status" value="1"/>
</dbReference>
<dbReference type="Gene3D" id="3.40.50.920">
    <property type="match status" value="1"/>
</dbReference>
<dbReference type="InterPro" id="IPR029061">
    <property type="entry name" value="THDP-binding"/>
</dbReference>
<feature type="domain" description="Pyruvate:ferredoxin oxidoreductase core" evidence="4">
    <location>
        <begin position="509"/>
        <end position="596"/>
    </location>
</feature>
<dbReference type="RefSeq" id="WP_014856641.1">
    <property type="nucleotide sequence ID" value="NC_018178.1"/>
</dbReference>
<dbReference type="GO" id="GO:0006979">
    <property type="term" value="P:response to oxidative stress"/>
    <property type="evidence" value="ECO:0007669"/>
    <property type="project" value="TreeGrafter"/>
</dbReference>
<dbReference type="SUPFAM" id="SSF53323">
    <property type="entry name" value="Pyruvate-ferredoxin oxidoreductase, PFOR, domain III"/>
    <property type="match status" value="1"/>
</dbReference>
<dbReference type="SUPFAM" id="SSF52518">
    <property type="entry name" value="Thiamin diphosphate-binding fold (THDP-binding)"/>
    <property type="match status" value="1"/>
</dbReference>